<evidence type="ECO:0000259" key="4">
    <source>
        <dbReference type="PROSITE" id="PS50979"/>
    </source>
</evidence>
<organism evidence="5">
    <name type="scientific">Oikopleura dioica</name>
    <name type="common">Tunicate</name>
    <dbReference type="NCBI Taxonomy" id="34765"/>
    <lineage>
        <taxon>Eukaryota</taxon>
        <taxon>Metazoa</taxon>
        <taxon>Chordata</taxon>
        <taxon>Tunicata</taxon>
        <taxon>Appendicularia</taxon>
        <taxon>Copelata</taxon>
        <taxon>Oikopleuridae</taxon>
        <taxon>Oikopleura</taxon>
    </lineage>
</organism>
<evidence type="ECO:0000256" key="2">
    <source>
        <dbReference type="ARBA" id="ARBA00022741"/>
    </source>
</evidence>
<dbReference type="GO" id="GO:0003989">
    <property type="term" value="F:acetyl-CoA carboxylase activity"/>
    <property type="evidence" value="ECO:0007669"/>
    <property type="project" value="InterPro"/>
</dbReference>
<evidence type="ECO:0000313" key="6">
    <source>
        <dbReference type="Proteomes" id="UP000001307"/>
    </source>
</evidence>
<dbReference type="GO" id="GO:0005524">
    <property type="term" value="F:ATP binding"/>
    <property type="evidence" value="ECO:0007669"/>
    <property type="project" value="UniProtKB-KW"/>
</dbReference>
<keyword evidence="2" id="KW-0547">Nucleotide-binding</keyword>
<gene>
    <name evidence="5" type="ORF">GSOID_T00001201001</name>
</gene>
<dbReference type="InterPro" id="IPR005481">
    <property type="entry name" value="BC-like_N"/>
</dbReference>
<dbReference type="PANTHER" id="PTHR45728">
    <property type="entry name" value="ACETYL-COA CARBOXYLASE, ISOFORM A"/>
    <property type="match status" value="1"/>
</dbReference>
<dbReference type="PROSITE" id="PS50979">
    <property type="entry name" value="BC"/>
    <property type="match status" value="1"/>
</dbReference>
<keyword evidence="1" id="KW-0436">Ligase</keyword>
<protein>
    <recommendedName>
        <fullName evidence="4">Biotin carboxylation domain-containing protein</fullName>
    </recommendedName>
</protein>
<reference evidence="5" key="1">
    <citation type="journal article" date="2010" name="Science">
        <title>Plasticity of animal genome architecture unmasked by rapid evolution of a pelagic tunicate.</title>
        <authorList>
            <person name="Denoeud F."/>
            <person name="Henriet S."/>
            <person name="Mungpakdee S."/>
            <person name="Aury J.M."/>
            <person name="Da Silva C."/>
            <person name="Brinkmann H."/>
            <person name="Mikhaleva J."/>
            <person name="Olsen L.C."/>
            <person name="Jubin C."/>
            <person name="Canestro C."/>
            <person name="Bouquet J.M."/>
            <person name="Danks G."/>
            <person name="Poulain J."/>
            <person name="Campsteijn C."/>
            <person name="Adamski M."/>
            <person name="Cross I."/>
            <person name="Yadetie F."/>
            <person name="Muffato M."/>
            <person name="Louis A."/>
            <person name="Butcher S."/>
            <person name="Tsagkogeorga G."/>
            <person name="Konrad A."/>
            <person name="Singh S."/>
            <person name="Jensen M.F."/>
            <person name="Cong E.H."/>
            <person name="Eikeseth-Otteraa H."/>
            <person name="Noel B."/>
            <person name="Anthouard V."/>
            <person name="Porcel B.M."/>
            <person name="Kachouri-Lafond R."/>
            <person name="Nishino A."/>
            <person name="Ugolini M."/>
            <person name="Chourrout P."/>
            <person name="Nishida H."/>
            <person name="Aasland R."/>
            <person name="Huzurbazar S."/>
            <person name="Westhof E."/>
            <person name="Delsuc F."/>
            <person name="Lehrach H."/>
            <person name="Reinhardt R."/>
            <person name="Weissenbach J."/>
            <person name="Roy S.W."/>
            <person name="Artiguenave F."/>
            <person name="Postlethwait J.H."/>
            <person name="Manak J.R."/>
            <person name="Thompson E.M."/>
            <person name="Jaillon O."/>
            <person name="Du Pasquier L."/>
            <person name="Boudinot P."/>
            <person name="Liberles D.A."/>
            <person name="Volff J.N."/>
            <person name="Philippe H."/>
            <person name="Lenhard B."/>
            <person name="Roest Crollius H."/>
            <person name="Wincker P."/>
            <person name="Chourrout D."/>
        </authorList>
    </citation>
    <scope>NUCLEOTIDE SEQUENCE [LARGE SCALE GENOMIC DNA]</scope>
</reference>
<dbReference type="OrthoDB" id="14612at2759"/>
<evidence type="ECO:0000256" key="1">
    <source>
        <dbReference type="ARBA" id="ARBA00022598"/>
    </source>
</evidence>
<accession>E4X483</accession>
<evidence type="ECO:0000313" key="5">
    <source>
        <dbReference type="EMBL" id="CBY23872.1"/>
    </source>
</evidence>
<dbReference type="Proteomes" id="UP000001307">
    <property type="component" value="Unassembled WGS sequence"/>
</dbReference>
<dbReference type="SUPFAM" id="SSF52440">
    <property type="entry name" value="PreATP-grasp domain"/>
    <property type="match status" value="1"/>
</dbReference>
<proteinExistence type="predicted"/>
<dbReference type="Pfam" id="PF00289">
    <property type="entry name" value="Biotin_carb_N"/>
    <property type="match status" value="1"/>
</dbReference>
<dbReference type="InterPro" id="IPR049076">
    <property type="entry name" value="ACCA"/>
</dbReference>
<keyword evidence="6" id="KW-1185">Reference proteome</keyword>
<dbReference type="EMBL" id="FN653024">
    <property type="protein sequence ID" value="CBY23872.1"/>
    <property type="molecule type" value="Genomic_DNA"/>
</dbReference>
<dbReference type="PANTHER" id="PTHR45728:SF1">
    <property type="entry name" value="ACETYL-COA CARBOXYLASE 2"/>
    <property type="match status" value="1"/>
</dbReference>
<dbReference type="Gene3D" id="3.90.1770.10">
    <property type="entry name" value="PreATP-grasp domain"/>
    <property type="match status" value="1"/>
</dbReference>
<dbReference type="InParanoid" id="E4X483"/>
<dbReference type="InterPro" id="IPR011764">
    <property type="entry name" value="Biotin_carboxylation_dom"/>
</dbReference>
<dbReference type="GO" id="GO:0005739">
    <property type="term" value="C:mitochondrion"/>
    <property type="evidence" value="ECO:0007669"/>
    <property type="project" value="TreeGrafter"/>
</dbReference>
<sequence>MHSRRREQFKLEECASMAEFVSRHNGKKIIEKVLIANNGIAAVKCIRSIRRWCYETFRNERTVKFVVMVSPEDLEANAEFIRLADQYVPVPGGSNHNNYANCELIAEIARAKNVQAVWAGWGHASENPKLPDLLAKSGISFLGPPSNAMRALGDKISSAIIAQSVGLPTLKWSGEACVDTLEKAVDEAERIGNPKMRWQRRLRNSLSSGQV</sequence>
<dbReference type="InterPro" id="IPR016185">
    <property type="entry name" value="PreATP-grasp_dom_sf"/>
</dbReference>
<dbReference type="Gene3D" id="3.40.50.20">
    <property type="match status" value="1"/>
</dbReference>
<name>E4X483_OIKDI</name>
<dbReference type="GO" id="GO:0006633">
    <property type="term" value="P:fatty acid biosynthetic process"/>
    <property type="evidence" value="ECO:0007669"/>
    <property type="project" value="TreeGrafter"/>
</dbReference>
<dbReference type="AlphaFoldDB" id="E4X483"/>
<keyword evidence="3" id="KW-0067">ATP-binding</keyword>
<feature type="domain" description="Biotin carboxylation" evidence="4">
    <location>
        <begin position="29"/>
        <end position="211"/>
    </location>
</feature>
<dbReference type="FunFam" id="3.40.50.20:FF:000005">
    <property type="entry name" value="acetyl-CoA carboxylase isoform X2"/>
    <property type="match status" value="1"/>
</dbReference>
<evidence type="ECO:0000256" key="3">
    <source>
        <dbReference type="ARBA" id="ARBA00022840"/>
    </source>
</evidence>